<gene>
    <name evidence="1" type="ORF">BOTNAR_0880g00030</name>
</gene>
<organism evidence="1 2">
    <name type="scientific">Botryotinia narcissicola</name>
    <dbReference type="NCBI Taxonomy" id="278944"/>
    <lineage>
        <taxon>Eukaryota</taxon>
        <taxon>Fungi</taxon>
        <taxon>Dikarya</taxon>
        <taxon>Ascomycota</taxon>
        <taxon>Pezizomycotina</taxon>
        <taxon>Leotiomycetes</taxon>
        <taxon>Helotiales</taxon>
        <taxon>Sclerotiniaceae</taxon>
        <taxon>Botryotinia</taxon>
    </lineage>
</organism>
<evidence type="ECO:0000313" key="2">
    <source>
        <dbReference type="Proteomes" id="UP000297452"/>
    </source>
</evidence>
<keyword evidence="2" id="KW-1185">Reference proteome</keyword>
<name>A0A4Z1H634_9HELO</name>
<dbReference type="Proteomes" id="UP000297452">
    <property type="component" value="Unassembled WGS sequence"/>
</dbReference>
<dbReference type="AlphaFoldDB" id="A0A4Z1H634"/>
<proteinExistence type="predicted"/>
<dbReference type="EMBL" id="PQXJ01000875">
    <property type="protein sequence ID" value="TGO44255.1"/>
    <property type="molecule type" value="Genomic_DNA"/>
</dbReference>
<sequence>MCYYLGNIWASCPDGYLTRGPVSSVARVIWMEILDQVTPRLEVKDVIADMDGVEAVYVEVEVLGVQNAEALVVGEELKGVELEEVELEGVEAVQADSRPIKPDRI</sequence>
<accession>A0A4Z1H634</accession>
<reference evidence="1 2" key="1">
    <citation type="submission" date="2017-12" db="EMBL/GenBank/DDBJ databases">
        <title>Comparative genomics of Botrytis spp.</title>
        <authorList>
            <person name="Valero-Jimenez C.A."/>
            <person name="Tapia P."/>
            <person name="Veloso J."/>
            <person name="Silva-Moreno E."/>
            <person name="Staats M."/>
            <person name="Valdes J.H."/>
            <person name="Van Kan J.A.L."/>
        </authorList>
    </citation>
    <scope>NUCLEOTIDE SEQUENCE [LARGE SCALE GENOMIC DNA]</scope>
    <source>
        <strain evidence="1 2">MUCL2120</strain>
    </source>
</reference>
<evidence type="ECO:0000313" key="1">
    <source>
        <dbReference type="EMBL" id="TGO44255.1"/>
    </source>
</evidence>
<protein>
    <submittedName>
        <fullName evidence="1">Uncharacterized protein</fullName>
    </submittedName>
</protein>
<comment type="caution">
    <text evidence="1">The sequence shown here is derived from an EMBL/GenBank/DDBJ whole genome shotgun (WGS) entry which is preliminary data.</text>
</comment>